<dbReference type="PROSITE" id="PS50943">
    <property type="entry name" value="HTH_CROC1"/>
    <property type="match status" value="1"/>
</dbReference>
<accession>A0A0F9PIF0</accession>
<dbReference type="InterPro" id="IPR010982">
    <property type="entry name" value="Lambda_DNA-bd_dom_sf"/>
</dbReference>
<evidence type="ECO:0000259" key="1">
    <source>
        <dbReference type="PROSITE" id="PS50943"/>
    </source>
</evidence>
<sequence length="76" mass="8661">MGFREWLREFLVKGPYENQTDMADAFKVTQPTISFWLSGHSTPDLDSCGHISEVTTKSVTDIYEMVRQDARETSTA</sequence>
<dbReference type="InterPro" id="IPR001387">
    <property type="entry name" value="Cro/C1-type_HTH"/>
</dbReference>
<proteinExistence type="predicted"/>
<reference evidence="3" key="1">
    <citation type="journal article" date="2015" name="Nature">
        <title>Complex archaea that bridge the gap between prokaryotes and eukaryotes.</title>
        <authorList>
            <person name="Spang A."/>
            <person name="Saw J.H."/>
            <person name="Jorgensen S.L."/>
            <person name="Zaremba-Niedzwiedzka K."/>
            <person name="Martijn J."/>
            <person name="Lind A.E."/>
            <person name="van Eijk R."/>
            <person name="Schleper C."/>
            <person name="Guy L."/>
            <person name="Ettema T.J."/>
        </authorList>
    </citation>
    <scope>NUCLEOTIDE SEQUENCE</scope>
</reference>
<evidence type="ECO:0000313" key="3">
    <source>
        <dbReference type="EMBL" id="KKN00761.1"/>
    </source>
</evidence>
<name>A0A0F9PIF0_9ZZZZ</name>
<comment type="caution">
    <text evidence="3">The sequence shown here is derived from an EMBL/GenBank/DDBJ whole genome shotgun (WGS) entry which is preliminary data.</text>
</comment>
<gene>
    <name evidence="3" type="ORF">LCGC14_1134480</name>
    <name evidence="2" type="ORF">LCGC14_1793910</name>
</gene>
<dbReference type="AlphaFoldDB" id="A0A0F9PIF0"/>
<protein>
    <recommendedName>
        <fullName evidence="1">HTH cro/C1-type domain-containing protein</fullName>
    </recommendedName>
</protein>
<dbReference type="Gene3D" id="1.10.260.40">
    <property type="entry name" value="lambda repressor-like DNA-binding domains"/>
    <property type="match status" value="1"/>
</dbReference>
<feature type="domain" description="HTH cro/C1-type" evidence="1">
    <location>
        <begin position="19"/>
        <end position="62"/>
    </location>
</feature>
<dbReference type="GO" id="GO:0003677">
    <property type="term" value="F:DNA binding"/>
    <property type="evidence" value="ECO:0007669"/>
    <property type="project" value="InterPro"/>
</dbReference>
<dbReference type="EMBL" id="LAZR01005337">
    <property type="protein sequence ID" value="KKN00761.1"/>
    <property type="molecule type" value="Genomic_DNA"/>
</dbReference>
<evidence type="ECO:0000313" key="2">
    <source>
        <dbReference type="EMBL" id="KKM01486.1"/>
    </source>
</evidence>
<dbReference type="EMBL" id="LAZR01017181">
    <property type="protein sequence ID" value="KKM01486.1"/>
    <property type="molecule type" value="Genomic_DNA"/>
</dbReference>
<dbReference type="SUPFAM" id="SSF47413">
    <property type="entry name" value="lambda repressor-like DNA-binding domains"/>
    <property type="match status" value="1"/>
</dbReference>
<organism evidence="3">
    <name type="scientific">marine sediment metagenome</name>
    <dbReference type="NCBI Taxonomy" id="412755"/>
    <lineage>
        <taxon>unclassified sequences</taxon>
        <taxon>metagenomes</taxon>
        <taxon>ecological metagenomes</taxon>
    </lineage>
</organism>